<dbReference type="CDD" id="cd02440">
    <property type="entry name" value="AdoMet_MTases"/>
    <property type="match status" value="1"/>
</dbReference>
<dbReference type="InterPro" id="IPR029063">
    <property type="entry name" value="SAM-dependent_MTases_sf"/>
</dbReference>
<proteinExistence type="predicted"/>
<reference evidence="1" key="2">
    <citation type="submission" date="2018-05" db="EMBL/GenBank/DDBJ databases">
        <authorList>
            <person name="Lanie J.A."/>
            <person name="Ng W.-L."/>
            <person name="Kazmierczak K.M."/>
            <person name="Andrzejewski T.M."/>
            <person name="Davidsen T.M."/>
            <person name="Wayne K.J."/>
            <person name="Tettelin H."/>
            <person name="Glass J.I."/>
            <person name="Rusch D."/>
            <person name="Podicherti R."/>
            <person name="Tsui H.-C.T."/>
            <person name="Winkler M.E."/>
        </authorList>
    </citation>
    <scope>NUCLEOTIDE SEQUENCE [LARGE SCALE GENOMIC DNA]</scope>
    <source>
        <strain evidence="1">ZY111</strain>
    </source>
</reference>
<comment type="caution">
    <text evidence="1">The sequence shown here is derived from an EMBL/GenBank/DDBJ whole genome shotgun (WGS) entry which is preliminary data.</text>
</comment>
<dbReference type="Gene3D" id="3.40.50.150">
    <property type="entry name" value="Vaccinia Virus protein VP39"/>
    <property type="match status" value="1"/>
</dbReference>
<accession>A0A2U2X239</accession>
<gene>
    <name evidence="1" type="ORF">DIS18_14150</name>
</gene>
<keyword evidence="1" id="KW-0489">Methyltransferase</keyword>
<keyword evidence="1" id="KW-0808">Transferase</keyword>
<dbReference type="OrthoDB" id="3896938at2"/>
<dbReference type="EMBL" id="QFRI01000004">
    <property type="protein sequence ID" value="PWH81814.1"/>
    <property type="molecule type" value="Genomic_DNA"/>
</dbReference>
<dbReference type="GO" id="GO:0008168">
    <property type="term" value="F:methyltransferase activity"/>
    <property type="evidence" value="ECO:0007669"/>
    <property type="project" value="UniProtKB-KW"/>
</dbReference>
<dbReference type="SUPFAM" id="SSF53335">
    <property type="entry name" value="S-adenosyl-L-methionine-dependent methyltransferases"/>
    <property type="match status" value="1"/>
</dbReference>
<dbReference type="PANTHER" id="PTHR43861">
    <property type="entry name" value="TRANS-ACONITATE 2-METHYLTRANSFERASE-RELATED"/>
    <property type="match status" value="1"/>
</dbReference>
<dbReference type="GO" id="GO:0032259">
    <property type="term" value="P:methylation"/>
    <property type="evidence" value="ECO:0007669"/>
    <property type="project" value="UniProtKB-KW"/>
</dbReference>
<protein>
    <submittedName>
        <fullName evidence="1">SAM-dependent methyltransferase</fullName>
    </submittedName>
</protein>
<evidence type="ECO:0000313" key="1">
    <source>
        <dbReference type="EMBL" id="PWH81814.1"/>
    </source>
</evidence>
<evidence type="ECO:0000313" key="2">
    <source>
        <dbReference type="Proteomes" id="UP000245375"/>
    </source>
</evidence>
<dbReference type="Proteomes" id="UP000245375">
    <property type="component" value="Unassembled WGS sequence"/>
</dbReference>
<reference evidence="1" key="1">
    <citation type="submission" date="2018-05" db="EMBL/GenBank/DDBJ databases">
        <title>Algibacter marinivivus sp. nov., isolated from sample around a algae.</title>
        <authorList>
            <person name="Zhong X."/>
        </authorList>
    </citation>
    <scope>NUCLEOTIDE SEQUENCE [LARGE SCALE GENOMIC DNA]</scope>
    <source>
        <strain evidence="1">ZY111</strain>
    </source>
</reference>
<dbReference type="AlphaFoldDB" id="A0A2U2X239"/>
<name>A0A2U2X239_9FLAO</name>
<sequence length="245" mass="29101">MYNFIKKTLKSLIPRQFLFKNELFFRYFYAVFYIGNTHQCNICDKKLRVFIKIENEDLLCPFCGSLSRNRRLWGILKEDNTLKGNVLHFSPSRNLYRKLKKNKHINYSSSDFENEFLADYKFDITDINQKDETFDTIICYHILEHITDDQKAMSELYRILKPNGTIYIQTPFKKGDIYEDDSITSPEKRLEHFGQEDHVRVYSVDGLKVRLKKNGFKVSVKRFNNSLNSIYNGFKPSEIVLIVNK</sequence>
<keyword evidence="2" id="KW-1185">Reference proteome</keyword>
<dbReference type="Pfam" id="PF13489">
    <property type="entry name" value="Methyltransf_23"/>
    <property type="match status" value="1"/>
</dbReference>
<organism evidence="1 2">
    <name type="scientific">Algibacter marinivivus</name>
    <dbReference type="NCBI Taxonomy" id="2100723"/>
    <lineage>
        <taxon>Bacteria</taxon>
        <taxon>Pseudomonadati</taxon>
        <taxon>Bacteroidota</taxon>
        <taxon>Flavobacteriia</taxon>
        <taxon>Flavobacteriales</taxon>
        <taxon>Flavobacteriaceae</taxon>
        <taxon>Algibacter</taxon>
    </lineage>
</organism>